<dbReference type="InterPro" id="IPR013830">
    <property type="entry name" value="SGNH_hydro"/>
</dbReference>
<comment type="caution">
    <text evidence="2">The sequence shown here is derived from an EMBL/GenBank/DDBJ whole genome shotgun (WGS) entry which is preliminary data.</text>
</comment>
<evidence type="ECO:0000259" key="1">
    <source>
        <dbReference type="Pfam" id="PF13472"/>
    </source>
</evidence>
<accession>A0ABV5SQ13</accession>
<dbReference type="InterPro" id="IPR036514">
    <property type="entry name" value="SGNH_hydro_sf"/>
</dbReference>
<keyword evidence="3" id="KW-1185">Reference proteome</keyword>
<evidence type="ECO:0000313" key="2">
    <source>
        <dbReference type="EMBL" id="MFB9641581.1"/>
    </source>
</evidence>
<dbReference type="RefSeq" id="WP_246192094.1">
    <property type="nucleotide sequence ID" value="NZ_BAAANI010000006.1"/>
</dbReference>
<gene>
    <name evidence="2" type="ORF">ACFFQV_04675</name>
</gene>
<sequence>MTTAPLATAFAPPRPRNSARALAAGTSLAMSTVLGTAGVRPFRERMELRRGALNDTLPVHSKWWREHGAADGELLYVALGDSAAQGIGASRPDRSYVGVLAEGMRAASARSIRTVNLSVSGATTGLAVRDQLPRLRTLSPDVVTVAIGANDIAEWDASAFDRNLRTILDELPGHAIVGELPCFHFPRNERRVAEANRMLRAAARSRGLAVAPLHQATRRQGLPGILTQFARDMFHPNDSGYAVWAEAFRPLVAARLDALGPEPAALAASAVVGGRR</sequence>
<keyword evidence="2" id="KW-0378">Hydrolase</keyword>
<dbReference type="PANTHER" id="PTHR30383:SF5">
    <property type="entry name" value="SGNH HYDROLASE-TYPE ESTERASE DOMAIN-CONTAINING PROTEIN"/>
    <property type="match status" value="1"/>
</dbReference>
<dbReference type="EMBL" id="JBHMBL010000001">
    <property type="protein sequence ID" value="MFB9641581.1"/>
    <property type="molecule type" value="Genomic_DNA"/>
</dbReference>
<dbReference type="Gene3D" id="3.40.50.1110">
    <property type="entry name" value="SGNH hydrolase"/>
    <property type="match status" value="1"/>
</dbReference>
<dbReference type="InterPro" id="IPR051532">
    <property type="entry name" value="Ester_Hydrolysis_Enzymes"/>
</dbReference>
<dbReference type="GO" id="GO:0016787">
    <property type="term" value="F:hydrolase activity"/>
    <property type="evidence" value="ECO:0007669"/>
    <property type="project" value="UniProtKB-KW"/>
</dbReference>
<dbReference type="Proteomes" id="UP001589667">
    <property type="component" value="Unassembled WGS sequence"/>
</dbReference>
<dbReference type="CDD" id="cd00229">
    <property type="entry name" value="SGNH_hydrolase"/>
    <property type="match status" value="1"/>
</dbReference>
<proteinExistence type="predicted"/>
<evidence type="ECO:0000313" key="3">
    <source>
        <dbReference type="Proteomes" id="UP001589667"/>
    </source>
</evidence>
<organism evidence="2 3">
    <name type="scientific">Agromyces lapidis</name>
    <dbReference type="NCBI Taxonomy" id="279574"/>
    <lineage>
        <taxon>Bacteria</taxon>
        <taxon>Bacillati</taxon>
        <taxon>Actinomycetota</taxon>
        <taxon>Actinomycetes</taxon>
        <taxon>Micrococcales</taxon>
        <taxon>Microbacteriaceae</taxon>
        <taxon>Agromyces</taxon>
    </lineage>
</organism>
<reference evidence="2 3" key="1">
    <citation type="submission" date="2024-09" db="EMBL/GenBank/DDBJ databases">
        <authorList>
            <person name="Sun Q."/>
            <person name="Mori K."/>
        </authorList>
    </citation>
    <scope>NUCLEOTIDE SEQUENCE [LARGE SCALE GENOMIC DNA]</scope>
    <source>
        <strain evidence="2 3">JCM 14321</strain>
    </source>
</reference>
<protein>
    <submittedName>
        <fullName evidence="2">SGNH/GDSL hydrolase family protein</fullName>
    </submittedName>
</protein>
<name>A0ABV5SQ13_9MICO</name>
<feature type="domain" description="SGNH hydrolase-type esterase" evidence="1">
    <location>
        <begin position="78"/>
        <end position="243"/>
    </location>
</feature>
<dbReference type="Pfam" id="PF13472">
    <property type="entry name" value="Lipase_GDSL_2"/>
    <property type="match status" value="1"/>
</dbReference>
<dbReference type="PANTHER" id="PTHR30383">
    <property type="entry name" value="THIOESTERASE 1/PROTEASE 1/LYSOPHOSPHOLIPASE L1"/>
    <property type="match status" value="1"/>
</dbReference>
<dbReference type="SUPFAM" id="SSF52266">
    <property type="entry name" value="SGNH hydrolase"/>
    <property type="match status" value="1"/>
</dbReference>